<dbReference type="Proteomes" id="UP000029738">
    <property type="component" value="Unassembled WGS sequence"/>
</dbReference>
<sequence length="71" mass="8061">MTQASKFEQVLESVETLSIEEQEALIDLVQRRLAEQRRSEIAANIAQAQAEYQAGKVFRGTVEQIIAELRQ</sequence>
<dbReference type="OrthoDB" id="573946at2"/>
<dbReference type="AlphaFoldDB" id="A0A0C1RG53"/>
<protein>
    <submittedName>
        <fullName evidence="3">Uncharacterized protein</fullName>
    </submittedName>
</protein>
<name>A0A0C1RG53_9CYAN</name>
<gene>
    <name evidence="3" type="ORF">DA73_0222185</name>
    <name evidence="2" type="ORF">DA73_0400010895</name>
</gene>
<proteinExistence type="predicted"/>
<evidence type="ECO:0000313" key="4">
    <source>
        <dbReference type="Proteomes" id="UP000029738"/>
    </source>
</evidence>
<accession>A0A0C1RG53</accession>
<feature type="coiled-coil region" evidence="1">
    <location>
        <begin position="19"/>
        <end position="51"/>
    </location>
</feature>
<reference evidence="2" key="2">
    <citation type="submission" date="2019-11" db="EMBL/GenBank/DDBJ databases">
        <title>Improved Assembly of Tolypothrix boutellei genome.</title>
        <authorList>
            <person name="Sarangi A.N."/>
            <person name="Mukherjee M."/>
            <person name="Ghosh S."/>
            <person name="Singh D."/>
            <person name="Das A."/>
            <person name="Kant S."/>
            <person name="Prusty A."/>
            <person name="Tripathy S."/>
        </authorList>
    </citation>
    <scope>NUCLEOTIDE SEQUENCE</scope>
    <source>
        <strain evidence="2">VB521301</strain>
    </source>
</reference>
<evidence type="ECO:0000256" key="1">
    <source>
        <dbReference type="SAM" id="Coils"/>
    </source>
</evidence>
<comment type="caution">
    <text evidence="3">The sequence shown here is derived from an EMBL/GenBank/DDBJ whole genome shotgun (WGS) entry which is preliminary data.</text>
</comment>
<organism evidence="3">
    <name type="scientific">Tolypothrix bouteillei VB521301</name>
    <dbReference type="NCBI Taxonomy" id="1479485"/>
    <lineage>
        <taxon>Bacteria</taxon>
        <taxon>Bacillati</taxon>
        <taxon>Cyanobacteriota</taxon>
        <taxon>Cyanophyceae</taxon>
        <taxon>Nostocales</taxon>
        <taxon>Tolypothrichaceae</taxon>
        <taxon>Tolypothrix</taxon>
    </lineage>
</organism>
<evidence type="ECO:0000313" key="2">
    <source>
        <dbReference type="EMBL" id="KAF3885919.1"/>
    </source>
</evidence>
<evidence type="ECO:0000313" key="3">
    <source>
        <dbReference type="EMBL" id="KIE11115.1"/>
    </source>
</evidence>
<dbReference type="STRING" id="1479485.DA73_0222185"/>
<dbReference type="EMBL" id="JHEG02000048">
    <property type="protein sequence ID" value="KIE11115.1"/>
    <property type="molecule type" value="Genomic_DNA"/>
</dbReference>
<dbReference type="RefSeq" id="WP_038082440.1">
    <property type="nucleotide sequence ID" value="NZ_JHEG04000001.1"/>
</dbReference>
<keyword evidence="1" id="KW-0175">Coiled coil</keyword>
<dbReference type="EMBL" id="JHEG04000001">
    <property type="protein sequence ID" value="KAF3885919.1"/>
    <property type="molecule type" value="Genomic_DNA"/>
</dbReference>
<keyword evidence="4" id="KW-1185">Reference proteome</keyword>
<reference evidence="3" key="1">
    <citation type="journal article" date="2015" name="Genome Announc.">
        <title>Draft Genome Sequence of Tolypothrix boutellei Strain VB521301.</title>
        <authorList>
            <person name="Chandrababunaidu M.M."/>
            <person name="Singh D."/>
            <person name="Sen D."/>
            <person name="Bhan S."/>
            <person name="Das S."/>
            <person name="Gupta A."/>
            <person name="Adhikary S.P."/>
            <person name="Tripathy S."/>
        </authorList>
    </citation>
    <scope>NUCLEOTIDE SEQUENCE</scope>
    <source>
        <strain evidence="3">VB521301</strain>
    </source>
</reference>